<gene>
    <name evidence="8" type="primary">LOC109718168</name>
</gene>
<evidence type="ECO:0000256" key="1">
    <source>
        <dbReference type="ARBA" id="ARBA00022723"/>
    </source>
</evidence>
<protein>
    <submittedName>
        <fullName evidence="8">Probable BOI-related E3 ubiquitin-protein ligase 2 isoform X1</fullName>
    </submittedName>
</protein>
<evidence type="ECO:0000313" key="8">
    <source>
        <dbReference type="RefSeq" id="XP_020099796.1"/>
    </source>
</evidence>
<keyword evidence="7" id="KW-1185">Reference proteome</keyword>
<keyword evidence="3" id="KW-0862">Zinc</keyword>
<dbReference type="AlphaFoldDB" id="A0A6P5FU36"/>
<keyword evidence="1" id="KW-0479">Metal-binding</keyword>
<organism evidence="7 8">
    <name type="scientific">Ananas comosus</name>
    <name type="common">Pineapple</name>
    <name type="synonym">Ananas ananas</name>
    <dbReference type="NCBI Taxonomy" id="4615"/>
    <lineage>
        <taxon>Eukaryota</taxon>
        <taxon>Viridiplantae</taxon>
        <taxon>Streptophyta</taxon>
        <taxon>Embryophyta</taxon>
        <taxon>Tracheophyta</taxon>
        <taxon>Spermatophyta</taxon>
        <taxon>Magnoliopsida</taxon>
        <taxon>Liliopsida</taxon>
        <taxon>Poales</taxon>
        <taxon>Bromeliaceae</taxon>
        <taxon>Bromelioideae</taxon>
        <taxon>Ananas</taxon>
    </lineage>
</organism>
<keyword evidence="5" id="KW-0175">Coiled coil</keyword>
<name>A0A6P5FU36_ANACO</name>
<keyword evidence="2 4" id="KW-0863">Zinc-finger</keyword>
<evidence type="ECO:0000256" key="5">
    <source>
        <dbReference type="SAM" id="Coils"/>
    </source>
</evidence>
<dbReference type="GeneID" id="109718168"/>
<feature type="domain" description="RING-type" evidence="6">
    <location>
        <begin position="308"/>
        <end position="343"/>
    </location>
</feature>
<sequence length="355" mass="40234">MLFPFLLGEKKKRTKGRMFNGNNGNLQFPSFLEQEQFRYGSSASTQLQLFGNTEFPATCNVGPVNNVGHHNFSGLSQPNQIKREMDDTERQYKLQISLGNFGQDEADRIAMGFRNPNAVSTGLRLSYDDDEHNSSITSASGSMTSLPIMMSISDDLRAEIDRQNEEFDNYIKIQEEQMMKGMREMTQRHTVAFLNAIEKGVGRKLREKELEVENMSRKNKELVERIKLVSMEAQSWQCRAWYNESIINMLKSNLNQALAQGGAGDHAKEGCGESEVDNTAVSSYNPNVLIGGEDFPRQPRKLSQQLVCRSCKCQEVCMLLMPCRHLCLCEHCERLVELCPICKSRKSASLPIFMS</sequence>
<dbReference type="Proteomes" id="UP000515123">
    <property type="component" value="Linkage group 12"/>
</dbReference>
<evidence type="ECO:0000256" key="3">
    <source>
        <dbReference type="ARBA" id="ARBA00022833"/>
    </source>
</evidence>
<dbReference type="PANTHER" id="PTHR42647:SF9">
    <property type="entry name" value="S-RIBONUCLEASE BINDING PROTEIN SBP1-RELATED"/>
    <property type="match status" value="1"/>
</dbReference>
<dbReference type="PIRSF" id="PIRSF036836">
    <property type="entry name" value="RNase_bind_SBP1"/>
    <property type="match status" value="1"/>
</dbReference>
<evidence type="ECO:0000256" key="4">
    <source>
        <dbReference type="PROSITE-ProRule" id="PRU00175"/>
    </source>
</evidence>
<dbReference type="Pfam" id="PF13920">
    <property type="entry name" value="zf-C3HC4_3"/>
    <property type="match status" value="1"/>
</dbReference>
<dbReference type="PROSITE" id="PS50089">
    <property type="entry name" value="ZF_RING_2"/>
    <property type="match status" value="1"/>
</dbReference>
<dbReference type="RefSeq" id="XP_020099796.1">
    <property type="nucleotide sequence ID" value="XM_020244207.1"/>
</dbReference>
<evidence type="ECO:0000256" key="2">
    <source>
        <dbReference type="ARBA" id="ARBA00022771"/>
    </source>
</evidence>
<dbReference type="CDD" id="cd16649">
    <property type="entry name" value="mRING-HC-C3HC5_CGRF1-like"/>
    <property type="match status" value="1"/>
</dbReference>
<dbReference type="GO" id="GO:0004842">
    <property type="term" value="F:ubiquitin-protein transferase activity"/>
    <property type="evidence" value="ECO:0007669"/>
    <property type="project" value="TreeGrafter"/>
</dbReference>
<feature type="coiled-coil region" evidence="5">
    <location>
        <begin position="205"/>
        <end position="232"/>
    </location>
</feature>
<accession>A0A6P5FU36</accession>
<evidence type="ECO:0000259" key="6">
    <source>
        <dbReference type="PROSITE" id="PS50089"/>
    </source>
</evidence>
<dbReference type="GO" id="GO:0008270">
    <property type="term" value="F:zinc ion binding"/>
    <property type="evidence" value="ECO:0007669"/>
    <property type="project" value="UniProtKB-KW"/>
</dbReference>
<proteinExistence type="predicted"/>
<evidence type="ECO:0000313" key="7">
    <source>
        <dbReference type="Proteomes" id="UP000515123"/>
    </source>
</evidence>
<dbReference type="OrthoDB" id="1711136at2759"/>
<reference evidence="8" key="2">
    <citation type="submission" date="2025-08" db="UniProtKB">
        <authorList>
            <consortium name="RefSeq"/>
        </authorList>
    </citation>
    <scope>IDENTIFICATION</scope>
    <source>
        <tissue evidence="8">Leaf</tissue>
    </source>
</reference>
<dbReference type="InterPro" id="IPR001841">
    <property type="entry name" value="Znf_RING"/>
</dbReference>
<dbReference type="Gene3D" id="3.30.40.10">
    <property type="entry name" value="Zinc/RING finger domain, C3HC4 (zinc finger)"/>
    <property type="match status" value="1"/>
</dbReference>
<dbReference type="PANTHER" id="PTHR42647">
    <property type="entry name" value="SBP (S-RIBONUCLEASE BINDING PROTEIN) FAMILY PROTEIN"/>
    <property type="match status" value="1"/>
</dbReference>
<reference evidence="7" key="1">
    <citation type="journal article" date="2015" name="Nat. Genet.">
        <title>The pineapple genome and the evolution of CAM photosynthesis.</title>
        <authorList>
            <person name="Ming R."/>
            <person name="VanBuren R."/>
            <person name="Wai C.M."/>
            <person name="Tang H."/>
            <person name="Schatz M.C."/>
            <person name="Bowers J.E."/>
            <person name="Lyons E."/>
            <person name="Wang M.L."/>
            <person name="Chen J."/>
            <person name="Biggers E."/>
            <person name="Zhang J."/>
            <person name="Huang L."/>
            <person name="Zhang L."/>
            <person name="Miao W."/>
            <person name="Zhang J."/>
            <person name="Ye Z."/>
            <person name="Miao C."/>
            <person name="Lin Z."/>
            <person name="Wang H."/>
            <person name="Zhou H."/>
            <person name="Yim W.C."/>
            <person name="Priest H.D."/>
            <person name="Zheng C."/>
            <person name="Woodhouse M."/>
            <person name="Edger P.P."/>
            <person name="Guyot R."/>
            <person name="Guo H.B."/>
            <person name="Guo H."/>
            <person name="Zheng G."/>
            <person name="Singh R."/>
            <person name="Sharma A."/>
            <person name="Min X."/>
            <person name="Zheng Y."/>
            <person name="Lee H."/>
            <person name="Gurtowski J."/>
            <person name="Sedlazeck F.J."/>
            <person name="Harkess A."/>
            <person name="McKain M.R."/>
            <person name="Liao Z."/>
            <person name="Fang J."/>
            <person name="Liu J."/>
            <person name="Zhang X."/>
            <person name="Zhang Q."/>
            <person name="Hu W."/>
            <person name="Qin Y."/>
            <person name="Wang K."/>
            <person name="Chen L.Y."/>
            <person name="Shirley N."/>
            <person name="Lin Y.R."/>
            <person name="Liu L.Y."/>
            <person name="Hernandez A.G."/>
            <person name="Wright C.L."/>
            <person name="Bulone V."/>
            <person name="Tuskan G.A."/>
            <person name="Heath K."/>
            <person name="Zee F."/>
            <person name="Moore P.H."/>
            <person name="Sunkar R."/>
            <person name="Leebens-Mack J.H."/>
            <person name="Mockler T."/>
            <person name="Bennetzen J.L."/>
            <person name="Freeling M."/>
            <person name="Sankoff D."/>
            <person name="Paterson A.H."/>
            <person name="Zhu X."/>
            <person name="Yang X."/>
            <person name="Smith J.A."/>
            <person name="Cushman J.C."/>
            <person name="Paull R.E."/>
            <person name="Yu Q."/>
        </authorList>
    </citation>
    <scope>NUCLEOTIDE SEQUENCE [LARGE SCALE GENOMIC DNA]</scope>
    <source>
        <strain evidence="7">cv. F153</strain>
    </source>
</reference>
<dbReference type="InterPro" id="IPR013083">
    <property type="entry name" value="Znf_RING/FYVE/PHD"/>
</dbReference>